<reference evidence="1 2" key="1">
    <citation type="submission" date="2015-07" db="EMBL/GenBank/DDBJ databases">
        <title>Genome sequence of Leptolinea tardivitalis DSM 16556.</title>
        <authorList>
            <person name="Hemp J."/>
            <person name="Ward L.M."/>
            <person name="Pace L.A."/>
            <person name="Fischer W.W."/>
        </authorList>
    </citation>
    <scope>NUCLEOTIDE SEQUENCE [LARGE SCALE GENOMIC DNA]</scope>
    <source>
        <strain evidence="1 2">YMTK-2</strain>
    </source>
</reference>
<dbReference type="PANTHER" id="PTHR41368:SF1">
    <property type="entry name" value="PROTEIN YGHO"/>
    <property type="match status" value="1"/>
</dbReference>
<dbReference type="Gene3D" id="3.40.630.30">
    <property type="match status" value="1"/>
</dbReference>
<protein>
    <recommendedName>
        <fullName evidence="3">N-acetyltransferase domain-containing protein</fullName>
    </recommendedName>
</protein>
<gene>
    <name evidence="1" type="ORF">ADM99_06490</name>
</gene>
<sequence>MITVEQIDLSNKKQVDDFVMLPYRLYKDCPQWVPPFINDIRLMLNKKKHPFYELNDADFFAVYRDGRMVGRIAAMENRSFNDYHKTKKAQFYLFDIENDQEAANALFARTFDWARDRGLDTLVGPKGFSAFDGYGILVEGFEERQMMTMMNYNYDYYPKLVETVGFEKEVDFVSCYLSRENFRLPEKAQEIARRVEERGAFKVIKFKNKREIVKMANDIGHAYNNAFVNNWEYYPLTQGEIDLLVENLLTVVNPKLIKIMTYNDKIIGFLLAFPDISAALQRHGGKITIWGIIDMLIEMKKAKVVSLNGAGVLPEYHGRGGAALLYSEMQKTIEDFNFEHAELTQVAETAVQMRKDLINVGGRAYKNHRVYRIKL</sequence>
<dbReference type="AlphaFoldDB" id="A0A0P6XLM4"/>
<name>A0A0P6XLM4_9CHLR</name>
<dbReference type="InterPro" id="IPR016181">
    <property type="entry name" value="Acyl_CoA_acyltransferase"/>
</dbReference>
<dbReference type="Proteomes" id="UP000050430">
    <property type="component" value="Unassembled WGS sequence"/>
</dbReference>
<dbReference type="EMBL" id="LGCK01000007">
    <property type="protein sequence ID" value="KPL72724.1"/>
    <property type="molecule type" value="Genomic_DNA"/>
</dbReference>
<accession>A0A0P6XLM4</accession>
<dbReference type="SUPFAM" id="SSF55729">
    <property type="entry name" value="Acyl-CoA N-acyltransferases (Nat)"/>
    <property type="match status" value="1"/>
</dbReference>
<evidence type="ECO:0000313" key="2">
    <source>
        <dbReference type="Proteomes" id="UP000050430"/>
    </source>
</evidence>
<comment type="caution">
    <text evidence="1">The sequence shown here is derived from an EMBL/GenBank/DDBJ whole genome shotgun (WGS) entry which is preliminary data.</text>
</comment>
<organism evidence="1 2">
    <name type="scientific">Leptolinea tardivitalis</name>
    <dbReference type="NCBI Taxonomy" id="229920"/>
    <lineage>
        <taxon>Bacteria</taxon>
        <taxon>Bacillati</taxon>
        <taxon>Chloroflexota</taxon>
        <taxon>Anaerolineae</taxon>
        <taxon>Anaerolineales</taxon>
        <taxon>Anaerolineaceae</taxon>
        <taxon>Leptolinea</taxon>
    </lineage>
</organism>
<keyword evidence="2" id="KW-1185">Reference proteome</keyword>
<dbReference type="InterPro" id="IPR039968">
    <property type="entry name" value="BcerS-like"/>
</dbReference>
<dbReference type="RefSeq" id="WP_062421204.1">
    <property type="nucleotide sequence ID" value="NZ_BBYA01000008.1"/>
</dbReference>
<evidence type="ECO:0000313" key="1">
    <source>
        <dbReference type="EMBL" id="KPL72724.1"/>
    </source>
</evidence>
<dbReference type="OrthoDB" id="9806005at2"/>
<proteinExistence type="predicted"/>
<dbReference type="STRING" id="229920.ADM99_06490"/>
<evidence type="ECO:0008006" key="3">
    <source>
        <dbReference type="Google" id="ProtNLM"/>
    </source>
</evidence>
<dbReference type="PANTHER" id="PTHR41368">
    <property type="entry name" value="PROTEIN YGHO"/>
    <property type="match status" value="1"/>
</dbReference>